<dbReference type="InterPro" id="IPR050618">
    <property type="entry name" value="Ubq-SigPath_Reg"/>
</dbReference>
<evidence type="ECO:0000259" key="2">
    <source>
        <dbReference type="PROSITE" id="PS50188"/>
    </source>
</evidence>
<dbReference type="InterPro" id="IPR006595">
    <property type="entry name" value="CTLH_C"/>
</dbReference>
<dbReference type="PROSITE" id="PS50896">
    <property type="entry name" value="LISH"/>
    <property type="match status" value="1"/>
</dbReference>
<proteinExistence type="predicted"/>
<comment type="caution">
    <text evidence="4">The sequence shown here is derived from an EMBL/GenBank/DDBJ whole genome shotgun (WGS) entry which is preliminary data.</text>
</comment>
<dbReference type="InterPro" id="IPR001870">
    <property type="entry name" value="B30.2/SPRY"/>
</dbReference>
<dbReference type="SMART" id="SM00449">
    <property type="entry name" value="SPRY"/>
    <property type="match status" value="1"/>
</dbReference>
<keyword evidence="5" id="KW-1185">Reference proteome</keyword>
<accession>A0AAV6XHC1</accession>
<dbReference type="InterPro" id="IPR013144">
    <property type="entry name" value="CRA_dom"/>
</dbReference>
<feature type="domain" description="CTLH" evidence="3">
    <location>
        <begin position="297"/>
        <end position="355"/>
    </location>
</feature>
<dbReference type="SMART" id="SM00757">
    <property type="entry name" value="CRA"/>
    <property type="match status" value="1"/>
</dbReference>
<dbReference type="InterPro" id="IPR044736">
    <property type="entry name" value="Gid1/RanBPM/SPLA_SPRY"/>
</dbReference>
<dbReference type="FunFam" id="2.60.120.920:FF:000092">
    <property type="entry name" value="Ran-binding protein M homolog"/>
    <property type="match status" value="1"/>
</dbReference>
<reference evidence="4" key="1">
    <citation type="submission" date="2019-10" db="EMBL/GenBank/DDBJ databases">
        <authorList>
            <person name="Zhang R."/>
            <person name="Pan Y."/>
            <person name="Wang J."/>
            <person name="Ma R."/>
            <person name="Yu S."/>
        </authorList>
    </citation>
    <scope>NUCLEOTIDE SEQUENCE</scope>
    <source>
        <strain evidence="4">LA-IB0</strain>
        <tissue evidence="4">Leaf</tissue>
    </source>
</reference>
<dbReference type="PANTHER" id="PTHR12864">
    <property type="entry name" value="RAN BINDING PROTEIN 9-RELATED"/>
    <property type="match status" value="1"/>
</dbReference>
<sequence length="468" mass="52334">MSEASSQSESPAKDTVGSYFLDLWWHNSKTLTLKPEMEIRSELEHEEEGEESPTALDTVNSSGGFSVVGPDKLSLLYPSVDLHGHDVGVVQANRPAPLKRLLYYFEIYVKNAGSKGQIAIGFTTSAFKLRRQPGWEANSYGYHGDDGLLYRGQGKGEPFGPTFTTGDTVGGGINYATQEFFFTKNGVVVGSVYKDVRGPVFPTVAVHSQSEEVTVNFGQDAFVFDLKAYEEEQRTKQQAKIENISIPQDASYGIVRSYLQHYGYEETLKLFDIAAKSNVPPVSLVPENGFDEEDMYALTQRKTLRKLIKGGHIDKAFSELRKWYPQIVQDDKSTICFLLHCQKFIELVRNKKLEEAIQHGRNEFEKFKNLSGFDLVKDCAALLAYEDPSKSSVGYLLEESQRELVADAVNAMVLSTNPNIKDNSLCMHSCLERLIRQLTACFLEKRSLNGDQGEAFHLGRILKSGKKG</sequence>
<dbReference type="InterPro" id="IPR024964">
    <property type="entry name" value="CTLH/CRA"/>
</dbReference>
<dbReference type="Pfam" id="PF00622">
    <property type="entry name" value="SPRY"/>
    <property type="match status" value="1"/>
</dbReference>
<dbReference type="InterPro" id="IPR006594">
    <property type="entry name" value="LisH"/>
</dbReference>
<dbReference type="InterPro" id="IPR003877">
    <property type="entry name" value="SPRY_dom"/>
</dbReference>
<gene>
    <name evidence="4" type="ORF">BUALT_Bualt08G0140000</name>
</gene>
<evidence type="ECO:0000313" key="5">
    <source>
        <dbReference type="Proteomes" id="UP000826271"/>
    </source>
</evidence>
<name>A0AAV6XHC1_9LAMI</name>
<dbReference type="AlphaFoldDB" id="A0AAV6XHC1"/>
<protein>
    <recommendedName>
        <fullName evidence="6">Ran-binding protein 10</fullName>
    </recommendedName>
</protein>
<dbReference type="PROSITE" id="PS50897">
    <property type="entry name" value="CTLH"/>
    <property type="match status" value="1"/>
</dbReference>
<dbReference type="Gene3D" id="2.60.120.920">
    <property type="match status" value="1"/>
</dbReference>
<dbReference type="InterPro" id="IPR013320">
    <property type="entry name" value="ConA-like_dom_sf"/>
</dbReference>
<dbReference type="PROSITE" id="PS50188">
    <property type="entry name" value="B302_SPRY"/>
    <property type="match status" value="1"/>
</dbReference>
<dbReference type="SMART" id="SM00668">
    <property type="entry name" value="CTLH"/>
    <property type="match status" value="1"/>
</dbReference>
<feature type="domain" description="B30.2/SPRY" evidence="2">
    <location>
        <begin position="34"/>
        <end position="222"/>
    </location>
</feature>
<dbReference type="SUPFAM" id="SSF49899">
    <property type="entry name" value="Concanavalin A-like lectins/glucanases"/>
    <property type="match status" value="1"/>
</dbReference>
<organism evidence="4 5">
    <name type="scientific">Buddleja alternifolia</name>
    <dbReference type="NCBI Taxonomy" id="168488"/>
    <lineage>
        <taxon>Eukaryota</taxon>
        <taxon>Viridiplantae</taxon>
        <taxon>Streptophyta</taxon>
        <taxon>Embryophyta</taxon>
        <taxon>Tracheophyta</taxon>
        <taxon>Spermatophyta</taxon>
        <taxon>Magnoliopsida</taxon>
        <taxon>eudicotyledons</taxon>
        <taxon>Gunneridae</taxon>
        <taxon>Pentapetalae</taxon>
        <taxon>asterids</taxon>
        <taxon>lamiids</taxon>
        <taxon>Lamiales</taxon>
        <taxon>Scrophulariaceae</taxon>
        <taxon>Buddlejeae</taxon>
        <taxon>Buddleja</taxon>
    </lineage>
</organism>
<dbReference type="EMBL" id="WHWC01000008">
    <property type="protein sequence ID" value="KAG8378465.1"/>
    <property type="molecule type" value="Genomic_DNA"/>
</dbReference>
<dbReference type="Proteomes" id="UP000826271">
    <property type="component" value="Unassembled WGS sequence"/>
</dbReference>
<evidence type="ECO:0000256" key="1">
    <source>
        <dbReference type="SAM" id="MobiDB-lite"/>
    </source>
</evidence>
<feature type="region of interest" description="Disordered" evidence="1">
    <location>
        <begin position="41"/>
        <end position="61"/>
    </location>
</feature>
<evidence type="ECO:0000259" key="3">
    <source>
        <dbReference type="PROSITE" id="PS50897"/>
    </source>
</evidence>
<dbReference type="InterPro" id="IPR043136">
    <property type="entry name" value="B30.2/SPRY_sf"/>
</dbReference>
<dbReference type="Pfam" id="PF10607">
    <property type="entry name" value="CTLH"/>
    <property type="match status" value="1"/>
</dbReference>
<evidence type="ECO:0008006" key="6">
    <source>
        <dbReference type="Google" id="ProtNLM"/>
    </source>
</evidence>
<evidence type="ECO:0000313" key="4">
    <source>
        <dbReference type="EMBL" id="KAG8378465.1"/>
    </source>
</evidence>
<dbReference type="CDD" id="cd12885">
    <property type="entry name" value="SPRY_RanBP_like"/>
    <property type="match status" value="1"/>
</dbReference>